<evidence type="ECO:0000313" key="4">
    <source>
        <dbReference type="Proteomes" id="UP001221898"/>
    </source>
</evidence>
<feature type="region of interest" description="Disordered" evidence="1">
    <location>
        <begin position="69"/>
        <end position="119"/>
    </location>
</feature>
<gene>
    <name evidence="3" type="ORF">AAFF_G00303590</name>
</gene>
<name>A0AAD7R805_9TELE</name>
<comment type="caution">
    <text evidence="3">The sequence shown here is derived from an EMBL/GenBank/DDBJ whole genome shotgun (WGS) entry which is preliminary data.</text>
</comment>
<evidence type="ECO:0000256" key="1">
    <source>
        <dbReference type="SAM" id="MobiDB-lite"/>
    </source>
</evidence>
<evidence type="ECO:0000313" key="3">
    <source>
        <dbReference type="EMBL" id="KAJ8371639.1"/>
    </source>
</evidence>
<feature type="compositionally biased region" description="Polar residues" evidence="1">
    <location>
        <begin position="94"/>
        <end position="103"/>
    </location>
</feature>
<organism evidence="3 4">
    <name type="scientific">Aldrovandia affinis</name>
    <dbReference type="NCBI Taxonomy" id="143900"/>
    <lineage>
        <taxon>Eukaryota</taxon>
        <taxon>Metazoa</taxon>
        <taxon>Chordata</taxon>
        <taxon>Craniata</taxon>
        <taxon>Vertebrata</taxon>
        <taxon>Euteleostomi</taxon>
        <taxon>Actinopterygii</taxon>
        <taxon>Neopterygii</taxon>
        <taxon>Teleostei</taxon>
        <taxon>Notacanthiformes</taxon>
        <taxon>Halosauridae</taxon>
        <taxon>Aldrovandia</taxon>
    </lineage>
</organism>
<feature type="region of interest" description="Disordered" evidence="1">
    <location>
        <begin position="1"/>
        <end position="20"/>
    </location>
</feature>
<sequence>MQQRSKWNNPKRNLSPDDLVVTVDETAPRNSWLMGRVVKTLPGSKGLTSPTPAFMKRGRARRAMLLRTCPAEDSDSEDEEWRPSMERRPPETYKTLNGKSGTATCEGCKQTDRGEKNGV</sequence>
<dbReference type="Pfam" id="PF18701">
    <property type="entry name" value="DUF5641"/>
    <property type="match status" value="1"/>
</dbReference>
<dbReference type="AlphaFoldDB" id="A0AAD7R805"/>
<evidence type="ECO:0000259" key="2">
    <source>
        <dbReference type="Pfam" id="PF18701"/>
    </source>
</evidence>
<dbReference type="Proteomes" id="UP001221898">
    <property type="component" value="Unassembled WGS sequence"/>
</dbReference>
<keyword evidence="4" id="KW-1185">Reference proteome</keyword>
<feature type="compositionally biased region" description="Polar residues" evidence="1">
    <location>
        <begin position="1"/>
        <end position="12"/>
    </location>
</feature>
<feature type="compositionally biased region" description="Basic and acidic residues" evidence="1">
    <location>
        <begin position="109"/>
        <end position="119"/>
    </location>
</feature>
<accession>A0AAD7R805</accession>
<protein>
    <recommendedName>
        <fullName evidence="2">DUF5641 domain-containing protein</fullName>
    </recommendedName>
</protein>
<reference evidence="3" key="1">
    <citation type="journal article" date="2023" name="Science">
        <title>Genome structures resolve the early diversification of teleost fishes.</title>
        <authorList>
            <person name="Parey E."/>
            <person name="Louis A."/>
            <person name="Montfort J."/>
            <person name="Bouchez O."/>
            <person name="Roques C."/>
            <person name="Iampietro C."/>
            <person name="Lluch J."/>
            <person name="Castinel A."/>
            <person name="Donnadieu C."/>
            <person name="Desvignes T."/>
            <person name="Floi Bucao C."/>
            <person name="Jouanno E."/>
            <person name="Wen M."/>
            <person name="Mejri S."/>
            <person name="Dirks R."/>
            <person name="Jansen H."/>
            <person name="Henkel C."/>
            <person name="Chen W.J."/>
            <person name="Zahm M."/>
            <person name="Cabau C."/>
            <person name="Klopp C."/>
            <person name="Thompson A.W."/>
            <person name="Robinson-Rechavi M."/>
            <person name="Braasch I."/>
            <person name="Lecointre G."/>
            <person name="Bobe J."/>
            <person name="Postlethwait J.H."/>
            <person name="Berthelot C."/>
            <person name="Roest Crollius H."/>
            <person name="Guiguen Y."/>
        </authorList>
    </citation>
    <scope>NUCLEOTIDE SEQUENCE</scope>
    <source>
        <strain evidence="3">NC1722</strain>
    </source>
</reference>
<feature type="domain" description="DUF5641" evidence="2">
    <location>
        <begin position="1"/>
        <end position="50"/>
    </location>
</feature>
<feature type="compositionally biased region" description="Basic and acidic residues" evidence="1">
    <location>
        <begin position="81"/>
        <end position="91"/>
    </location>
</feature>
<proteinExistence type="predicted"/>
<dbReference type="EMBL" id="JAINUG010000439">
    <property type="protein sequence ID" value="KAJ8371639.1"/>
    <property type="molecule type" value="Genomic_DNA"/>
</dbReference>
<dbReference type="InterPro" id="IPR040676">
    <property type="entry name" value="DUF5641"/>
</dbReference>